<evidence type="ECO:0000313" key="2">
    <source>
        <dbReference type="Proteomes" id="UP000325576"/>
    </source>
</evidence>
<dbReference type="PANTHER" id="PTHR32015">
    <property type="entry name" value="FASTING INDUCED LIPASE"/>
    <property type="match status" value="1"/>
</dbReference>
<name>A0A5N5E8P2_RHOER</name>
<accession>A0A5N5E8P2</accession>
<dbReference type="Proteomes" id="UP000325576">
    <property type="component" value="Unassembled WGS sequence"/>
</dbReference>
<dbReference type="Pfam" id="PF01674">
    <property type="entry name" value="Lipase_2"/>
    <property type="match status" value="1"/>
</dbReference>
<reference evidence="1 2" key="1">
    <citation type="journal article" date="2017" name="Poromechanics V (2013)">
        <title>Genomic Characterization of the Arsenic-Tolerant Actinobacterium, &lt;i&gt;Rhodococcus erythropolis&lt;/i&gt; S43.</title>
        <authorList>
            <person name="Retamal-Morales G."/>
            <person name="Mehnert M."/>
            <person name="Schwabe R."/>
            <person name="Tischler D."/>
            <person name="Schloemann M."/>
            <person name="Levican G.J."/>
        </authorList>
    </citation>
    <scope>NUCLEOTIDE SEQUENCE [LARGE SCALE GENOMIC DNA]</scope>
    <source>
        <strain evidence="1 2">S43</strain>
    </source>
</reference>
<dbReference type="PROSITE" id="PS51257">
    <property type="entry name" value="PROKAR_LIPOPROTEIN"/>
    <property type="match status" value="1"/>
</dbReference>
<proteinExistence type="predicted"/>
<dbReference type="GO" id="GO:0016042">
    <property type="term" value="P:lipid catabolic process"/>
    <property type="evidence" value="ECO:0007669"/>
    <property type="project" value="InterPro"/>
</dbReference>
<evidence type="ECO:0000313" key="1">
    <source>
        <dbReference type="EMBL" id="KAB2586221.1"/>
    </source>
</evidence>
<dbReference type="AlphaFoldDB" id="A0A5N5E8P2"/>
<dbReference type="InterPro" id="IPR029058">
    <property type="entry name" value="AB_hydrolase_fold"/>
</dbReference>
<dbReference type="GO" id="GO:0016298">
    <property type="term" value="F:lipase activity"/>
    <property type="evidence" value="ECO:0007669"/>
    <property type="project" value="TreeGrafter"/>
</dbReference>
<dbReference type="SUPFAM" id="SSF53474">
    <property type="entry name" value="alpha/beta-Hydrolases"/>
    <property type="match status" value="1"/>
</dbReference>
<dbReference type="RefSeq" id="WP_020969032.1">
    <property type="nucleotide sequence ID" value="NZ_AP018733.1"/>
</dbReference>
<dbReference type="InterPro" id="IPR002918">
    <property type="entry name" value="Lipase_EstA/Esterase_EstB"/>
</dbReference>
<dbReference type="EMBL" id="MRBO01000230">
    <property type="protein sequence ID" value="KAB2586221.1"/>
    <property type="molecule type" value="Genomic_DNA"/>
</dbReference>
<gene>
    <name evidence="1" type="ORF">BS297_06350</name>
</gene>
<organism evidence="1 2">
    <name type="scientific">Rhodococcus erythropolis</name>
    <name type="common">Arthrobacter picolinophilus</name>
    <dbReference type="NCBI Taxonomy" id="1833"/>
    <lineage>
        <taxon>Bacteria</taxon>
        <taxon>Bacillati</taxon>
        <taxon>Actinomycetota</taxon>
        <taxon>Actinomycetes</taxon>
        <taxon>Mycobacteriales</taxon>
        <taxon>Nocardiaceae</taxon>
        <taxon>Rhodococcus</taxon>
        <taxon>Rhodococcus erythropolis group</taxon>
    </lineage>
</organism>
<sequence>MNRFALATLASLSACVVLAGMPTAASADPAEPAPGLSSMGPSPAGANDWDCKPSLEHPRPVVLVHGTGMSMTDTWDVMAPQLADLGYCVFALNYGGVREILNPNAVHWGITDIASSAEELAMFVDSVKFHTGTTQVDIVGHSQGGVVARQYLKFNGGATREDPSNNKVHSLISLGATNHGTTFGGLQANARSLSAMGLPGDLLVQAIWGPAGVQQLSGTPFLTALNAESETQPGIEYTVIASAHDEISTPPEATFLSPSDGAVVHNVWTQDNCAGNTASHGQLVRDPHTLDLVKSALDPEYRSLPCE</sequence>
<dbReference type="Gene3D" id="3.40.50.1820">
    <property type="entry name" value="alpha/beta hydrolase"/>
    <property type="match status" value="1"/>
</dbReference>
<protein>
    <submittedName>
        <fullName evidence="1">Lipase</fullName>
    </submittedName>
</protein>
<dbReference type="PANTHER" id="PTHR32015:SF1">
    <property type="entry name" value="LIPASE"/>
    <property type="match status" value="1"/>
</dbReference>
<comment type="caution">
    <text evidence="1">The sequence shown here is derived from an EMBL/GenBank/DDBJ whole genome shotgun (WGS) entry which is preliminary data.</text>
</comment>